<name>A0A4Z1CYY6_STRGP</name>
<comment type="caution">
    <text evidence="2">The sequence shown here is derived from an EMBL/GenBank/DDBJ whole genome shotgun (WGS) entry which is preliminary data.</text>
</comment>
<dbReference type="AlphaFoldDB" id="A0A4Z1CYY6"/>
<feature type="region of interest" description="Disordered" evidence="1">
    <location>
        <begin position="1"/>
        <end position="51"/>
    </location>
</feature>
<protein>
    <submittedName>
        <fullName evidence="2">Uncharacterized protein</fullName>
    </submittedName>
</protein>
<reference evidence="2 3" key="1">
    <citation type="submission" date="2019-04" db="EMBL/GenBank/DDBJ databases">
        <title>Streptomyces sp. nov. Bv016 isolated from bark of Buahinia variegata.</title>
        <authorList>
            <person name="Kanchanasin P."/>
            <person name="Tanasupawat S."/>
            <person name="Yuki M."/>
            <person name="Kudo T."/>
        </authorList>
    </citation>
    <scope>NUCLEOTIDE SEQUENCE [LARGE SCALE GENOMIC DNA]</scope>
    <source>
        <strain evidence="2 3">JCM 4765</strain>
    </source>
</reference>
<organism evidence="2 3">
    <name type="scientific">Streptomyces griseoluteus</name>
    <dbReference type="NCBI Taxonomy" id="29306"/>
    <lineage>
        <taxon>Bacteria</taxon>
        <taxon>Bacillati</taxon>
        <taxon>Actinomycetota</taxon>
        <taxon>Actinomycetes</taxon>
        <taxon>Kitasatosporales</taxon>
        <taxon>Streptomycetaceae</taxon>
        <taxon>Streptomyces</taxon>
    </lineage>
</organism>
<evidence type="ECO:0000313" key="3">
    <source>
        <dbReference type="Proteomes" id="UP000298513"/>
    </source>
</evidence>
<accession>A0A4Z1CYY6</accession>
<sequence length="71" mass="7320">MDCGDPPAREPVRGRWAGSGEEGGEGADHRGGEGEDRGEGGGGGGLYVPVHRDPATGIVLAEARVTLPRRR</sequence>
<evidence type="ECO:0000313" key="2">
    <source>
        <dbReference type="EMBL" id="TGN74229.1"/>
    </source>
</evidence>
<dbReference type="EMBL" id="SRRU01000016">
    <property type="protein sequence ID" value="TGN74229.1"/>
    <property type="molecule type" value="Genomic_DNA"/>
</dbReference>
<evidence type="ECO:0000256" key="1">
    <source>
        <dbReference type="SAM" id="MobiDB-lite"/>
    </source>
</evidence>
<dbReference type="Proteomes" id="UP000298513">
    <property type="component" value="Unassembled WGS sequence"/>
</dbReference>
<keyword evidence="3" id="KW-1185">Reference proteome</keyword>
<proteinExistence type="predicted"/>
<feature type="compositionally biased region" description="Basic and acidic residues" evidence="1">
    <location>
        <begin position="26"/>
        <end position="39"/>
    </location>
</feature>
<gene>
    <name evidence="2" type="ORF">E5082_30600</name>
</gene>